<comment type="subcellular location">
    <subcellularLocation>
        <location evidence="1">Secreted</location>
        <location evidence="1">Extracellular space</location>
        <location evidence="1">Extracellular matrix</location>
        <location evidence="1">Basement membrane</location>
    </subcellularLocation>
</comment>
<evidence type="ECO:0000256" key="8">
    <source>
        <dbReference type="ARBA" id="ARBA00023054"/>
    </source>
</evidence>
<feature type="domain" description="Laminin EGF-like" evidence="14">
    <location>
        <begin position="594"/>
        <end position="640"/>
    </location>
</feature>
<dbReference type="GO" id="GO:0043256">
    <property type="term" value="C:laminin complex"/>
    <property type="evidence" value="ECO:0007669"/>
    <property type="project" value="TreeGrafter"/>
</dbReference>
<dbReference type="EMBL" id="VEVO01000011">
    <property type="protein sequence ID" value="KAF0035490.1"/>
    <property type="molecule type" value="Genomic_DNA"/>
</dbReference>
<dbReference type="SUPFAM" id="SSF57196">
    <property type="entry name" value="EGF/Laminin"/>
    <property type="match status" value="6"/>
</dbReference>
<evidence type="ECO:0000256" key="4">
    <source>
        <dbReference type="ARBA" id="ARBA00022729"/>
    </source>
</evidence>
<dbReference type="FunFam" id="2.10.25.10:FF:000084">
    <property type="entry name" value="Laminin subunit alpha 3"/>
    <property type="match status" value="1"/>
</dbReference>
<feature type="domain" description="Laminin N-terminal" evidence="15">
    <location>
        <begin position="89"/>
        <end position="316"/>
    </location>
</feature>
<comment type="caution">
    <text evidence="16">The sequence shown here is derived from an EMBL/GenBank/DDBJ whole genome shotgun (WGS) entry which is preliminary data.</text>
</comment>
<evidence type="ECO:0000256" key="6">
    <source>
        <dbReference type="ARBA" id="ARBA00022869"/>
    </source>
</evidence>
<evidence type="ECO:0000256" key="9">
    <source>
        <dbReference type="ARBA" id="ARBA00023157"/>
    </source>
</evidence>
<evidence type="ECO:0000256" key="1">
    <source>
        <dbReference type="ARBA" id="ARBA00004302"/>
    </source>
</evidence>
<keyword evidence="10" id="KW-0325">Glycoprotein</keyword>
<organism evidence="16 17">
    <name type="scientific">Scophthalmus maximus</name>
    <name type="common">Turbot</name>
    <name type="synonym">Psetta maxima</name>
    <dbReference type="NCBI Taxonomy" id="52904"/>
    <lineage>
        <taxon>Eukaryota</taxon>
        <taxon>Metazoa</taxon>
        <taxon>Chordata</taxon>
        <taxon>Craniata</taxon>
        <taxon>Vertebrata</taxon>
        <taxon>Euteleostomi</taxon>
        <taxon>Actinopterygii</taxon>
        <taxon>Neopterygii</taxon>
        <taxon>Teleostei</taxon>
        <taxon>Neoteleostei</taxon>
        <taxon>Acanthomorphata</taxon>
        <taxon>Carangaria</taxon>
        <taxon>Pleuronectiformes</taxon>
        <taxon>Pleuronectoidei</taxon>
        <taxon>Scophthalmidae</taxon>
        <taxon>Scophthalmus</taxon>
    </lineage>
</organism>
<feature type="disulfide bond" evidence="12">
    <location>
        <begin position="546"/>
        <end position="558"/>
    </location>
</feature>
<dbReference type="PANTHER" id="PTHR10574">
    <property type="entry name" value="NETRIN/LAMININ-RELATED"/>
    <property type="match status" value="1"/>
</dbReference>
<evidence type="ECO:0000256" key="13">
    <source>
        <dbReference type="SAM" id="MobiDB-lite"/>
    </source>
</evidence>
<dbReference type="CDD" id="cd00055">
    <property type="entry name" value="EGF_Lam"/>
    <property type="match status" value="6"/>
</dbReference>
<evidence type="ECO:0000256" key="2">
    <source>
        <dbReference type="ARBA" id="ARBA00022525"/>
    </source>
</evidence>
<feature type="disulfide bond" evidence="12">
    <location>
        <begin position="467"/>
        <end position="476"/>
    </location>
</feature>
<keyword evidence="3" id="KW-0272">Extracellular matrix</keyword>
<dbReference type="InterPro" id="IPR050440">
    <property type="entry name" value="Laminin/Netrin_ECM"/>
</dbReference>
<evidence type="ECO:0000313" key="17">
    <source>
        <dbReference type="Proteomes" id="UP000438429"/>
    </source>
</evidence>
<dbReference type="Gene3D" id="2.60.120.260">
    <property type="entry name" value="Galactose-binding domain-like"/>
    <property type="match status" value="1"/>
</dbReference>
<protein>
    <recommendedName>
        <fullName evidence="18">Laminin subunit beta-3</fullName>
    </recommendedName>
</protein>
<dbReference type="GO" id="GO:0007411">
    <property type="term" value="P:axon guidance"/>
    <property type="evidence" value="ECO:0007669"/>
    <property type="project" value="TreeGrafter"/>
</dbReference>
<dbReference type="GO" id="GO:0034446">
    <property type="term" value="P:substrate adhesion-dependent cell spreading"/>
    <property type="evidence" value="ECO:0007669"/>
    <property type="project" value="TreeGrafter"/>
</dbReference>
<dbReference type="SMART" id="SM00136">
    <property type="entry name" value="LamNT"/>
    <property type="match status" value="1"/>
</dbReference>
<accession>A0A6A4SUD0</accession>
<evidence type="ECO:0000256" key="12">
    <source>
        <dbReference type="PROSITE-ProRule" id="PRU00460"/>
    </source>
</evidence>
<dbReference type="FunFam" id="2.60.120.260:FF:000073">
    <property type="entry name" value="Laminin subunit beta 3"/>
    <property type="match status" value="1"/>
</dbReference>
<feature type="disulfide bond" evidence="12">
    <location>
        <begin position="412"/>
        <end position="421"/>
    </location>
</feature>
<feature type="disulfide bond" evidence="12">
    <location>
        <begin position="518"/>
        <end position="527"/>
    </location>
</feature>
<dbReference type="FunFam" id="2.10.25.10:FF:000135">
    <property type="entry name" value="Laminin subunit beta 4"/>
    <property type="match status" value="1"/>
</dbReference>
<dbReference type="Gene3D" id="2.170.300.10">
    <property type="entry name" value="Tie2 ligand-binding domain superfamily"/>
    <property type="match status" value="1"/>
</dbReference>
<proteinExistence type="predicted"/>
<feature type="disulfide bond" evidence="12">
    <location>
        <begin position="596"/>
        <end position="613"/>
    </location>
</feature>
<feature type="domain" description="Laminin EGF-like" evidence="14">
    <location>
        <begin position="497"/>
        <end position="545"/>
    </location>
</feature>
<reference evidence="16 17" key="1">
    <citation type="submission" date="2019-06" db="EMBL/GenBank/DDBJ databases">
        <title>Draft genomes of female and male turbot (Scophthalmus maximus).</title>
        <authorList>
            <person name="Xu H."/>
            <person name="Xu X.-W."/>
            <person name="Shao C."/>
            <person name="Chen S."/>
        </authorList>
    </citation>
    <scope>NUCLEOTIDE SEQUENCE [LARGE SCALE GENOMIC DNA]</scope>
    <source>
        <strain evidence="16">Ysfricsl-2016a</strain>
        <tissue evidence="16">Blood</tissue>
    </source>
</reference>
<dbReference type="PRINTS" id="PR00011">
    <property type="entry name" value="EGFLAMININ"/>
</dbReference>
<dbReference type="GO" id="GO:0070831">
    <property type="term" value="P:basement membrane assembly"/>
    <property type="evidence" value="ECO:0007669"/>
    <property type="project" value="TreeGrafter"/>
</dbReference>
<dbReference type="Gene3D" id="1.20.120.330">
    <property type="entry name" value="Nucleotidyltransferases domain 2"/>
    <property type="match status" value="1"/>
</dbReference>
<evidence type="ECO:0000256" key="5">
    <source>
        <dbReference type="ARBA" id="ARBA00022737"/>
    </source>
</evidence>
<evidence type="ECO:0000256" key="3">
    <source>
        <dbReference type="ARBA" id="ARBA00022530"/>
    </source>
</evidence>
<feature type="disulfide bond" evidence="12">
    <location>
        <begin position="548"/>
        <end position="565"/>
    </location>
</feature>
<keyword evidence="8" id="KW-0175">Coiled coil</keyword>
<dbReference type="Pfam" id="PF00055">
    <property type="entry name" value="Laminin_N"/>
    <property type="match status" value="1"/>
</dbReference>
<dbReference type="InterPro" id="IPR008211">
    <property type="entry name" value="Laminin_N"/>
</dbReference>
<keyword evidence="6" id="KW-0084">Basement membrane</keyword>
<dbReference type="Proteomes" id="UP000438429">
    <property type="component" value="Unassembled WGS sequence"/>
</dbReference>
<feature type="compositionally biased region" description="Polar residues" evidence="13">
    <location>
        <begin position="1111"/>
        <end position="1120"/>
    </location>
</feature>
<feature type="domain" description="Laminin EGF-like" evidence="14">
    <location>
        <begin position="382"/>
        <end position="444"/>
    </location>
</feature>
<keyword evidence="5" id="KW-0677">Repeat</keyword>
<feature type="domain" description="Laminin EGF-like" evidence="14">
    <location>
        <begin position="546"/>
        <end position="593"/>
    </location>
</feature>
<keyword evidence="2" id="KW-0964">Secreted</keyword>
<dbReference type="InterPro" id="IPR002049">
    <property type="entry name" value="LE_dom"/>
</dbReference>
<dbReference type="PROSITE" id="PS51117">
    <property type="entry name" value="LAMININ_NTER"/>
    <property type="match status" value="1"/>
</dbReference>
<keyword evidence="7" id="KW-0130">Cell adhesion</keyword>
<dbReference type="GO" id="GO:0016477">
    <property type="term" value="P:cell migration"/>
    <property type="evidence" value="ECO:0007669"/>
    <property type="project" value="TreeGrafter"/>
</dbReference>
<feature type="disulfide bond" evidence="12">
    <location>
        <begin position="594"/>
        <end position="606"/>
    </location>
</feature>
<evidence type="ECO:0000256" key="7">
    <source>
        <dbReference type="ARBA" id="ARBA00022889"/>
    </source>
</evidence>
<dbReference type="PROSITE" id="PS01248">
    <property type="entry name" value="EGF_LAM_1"/>
    <property type="match status" value="1"/>
</dbReference>
<evidence type="ECO:0000259" key="15">
    <source>
        <dbReference type="PROSITE" id="PS51117"/>
    </source>
</evidence>
<feature type="region of interest" description="Disordered" evidence="13">
    <location>
        <begin position="909"/>
        <end position="934"/>
    </location>
</feature>
<dbReference type="PANTHER" id="PTHR10574:SF268">
    <property type="entry name" value="LAMININ SUBUNIT BETA-3"/>
    <property type="match status" value="1"/>
</dbReference>
<name>A0A6A4SUD0_SCOMX</name>
<feature type="domain" description="Laminin EGF-like" evidence="14">
    <location>
        <begin position="445"/>
        <end position="496"/>
    </location>
</feature>
<sequence>MKAAKNHHQLSEELEDSLVSNTVFICNPNTGSSPGSTCTFTYPRVTIKSVSRCNRCFLGVHLFLFFGLVFDAETFRALAAASQAQTDCSRGACYPPSNNLLLGRADQLRASSTCGLTGSEVYCTPYQLRRMKCCPCDSRNPNGPLAHTIQEVLPTSGPDRWWQSRKDVSPVTLQLDLDNLFQLDNLVLSFKGPRPSALVIERTLDGGRTWTPALYLATDCQRTFPGIPTTTPRTLEDTYCYTLPPTEANPYQDHTIEFSPLRQYAYVPATKSQKIEDVSGLTGLRVRLTELGEVPRLPGRALSRFFGLKEMRVMGSCMCHGHANRCLPEAYNNPLFNTIQVNPQCDCQHNTAGVNCERCADLYNDLPWRRAEEADTHTCKRCECNNHAQHCHFDQAVYEASGRRSGGVCEGCMHHTAGPRCDQCAPGYQPNPRSRMDRPDACIRCICSAEGTVNGGRCDDSTGLCRCKAYVEGPRCDHCKRGYYSLSGSNPLGCTKCSCSPDGSESDVCDPLTGQCPCRPHFHGQTCDVCSKGYWKPFLSEHCKPCGCDSTRSHGDTCDQVTGQCQCRPGFGGRTCTSCPENSYGDPLVGCQPCRCDFDGTLPEVCDEQTGACLCRPGVIGSRCDSCGRGHCDSFPACETCPSCFFTLDAQRRNLSVALERLSPVLPSRPGGDTDIGKFGPRIRALEASLKLIQDSIVLPPPIVKQIDDALSRLDTLGEQVDKVNDGLPPLERTPGLDSELDKLKALLDGLTVLYKAKKGAMENSISPNNTGAFSAIKNAYDKSEDAADKVDASGDTVKESADVREETMDLRDRVQPANTNNLNKLNENMAFRPDLTPVAKEVCGSVRTEPCTPLRCDGGALCPPEGTPTCEKGKKCVGALPLSKRAKADSKDVKDRLDKLSAKVTEAAEKLQETQDSTNQVRESAEKLSNNLKKTRDELEDDLKDTRDVVKQLKDFLSDPSSNLTQIQEVSDWILKAKLPLNLASLKRKLEELKNLAANLPDSLAVLKEAEPQLDTARKLLQEAKDARDTALGVKADVDGLLAGLGSVEGSLSDAEDKLQNTMELIDNLNNDLTKAKDQLTPAEKDLDDVSELMKPMKPQLDELKARLKNGTQQAQDAQENADKAEKEAAAANEDVLSLEKQLDLLKDQAAASGSGGEAGPVGDRLAKLQQDAGALANTTEDMMKSLEGKADSLRGLQDQILQKSTKLEGLDDEVKDILSKLRKKAHDLLTCQG</sequence>
<dbReference type="PROSITE" id="PS50027">
    <property type="entry name" value="EGF_LAM_2"/>
    <property type="match status" value="5"/>
</dbReference>
<keyword evidence="4" id="KW-0732">Signal</keyword>
<feature type="disulfide bond" evidence="12">
    <location>
        <begin position="499"/>
        <end position="516"/>
    </location>
</feature>
<feature type="compositionally biased region" description="Polar residues" evidence="13">
    <location>
        <begin position="915"/>
        <end position="933"/>
    </location>
</feature>
<feature type="disulfide bond" evidence="12">
    <location>
        <begin position="615"/>
        <end position="624"/>
    </location>
</feature>
<dbReference type="GO" id="GO:0009888">
    <property type="term" value="P:tissue development"/>
    <property type="evidence" value="ECO:0007669"/>
    <property type="project" value="TreeGrafter"/>
</dbReference>
<evidence type="ECO:0000256" key="10">
    <source>
        <dbReference type="ARBA" id="ARBA00023180"/>
    </source>
</evidence>
<evidence type="ECO:0000256" key="11">
    <source>
        <dbReference type="ARBA" id="ARBA00023292"/>
    </source>
</evidence>
<feature type="region of interest" description="Disordered" evidence="13">
    <location>
        <begin position="1111"/>
        <end position="1133"/>
    </location>
</feature>
<dbReference type="AlphaFoldDB" id="A0A6A4SUD0"/>
<feature type="disulfide bond" evidence="12">
    <location>
        <begin position="567"/>
        <end position="576"/>
    </location>
</feature>
<dbReference type="SUPFAM" id="SSF57997">
    <property type="entry name" value="Tropomyosin"/>
    <property type="match status" value="1"/>
</dbReference>
<gene>
    <name evidence="16" type="ORF">F2P81_013248</name>
</gene>
<keyword evidence="9 12" id="KW-1015">Disulfide bond</keyword>
<evidence type="ECO:0000313" key="16">
    <source>
        <dbReference type="EMBL" id="KAF0035490.1"/>
    </source>
</evidence>
<dbReference type="FunFam" id="2.10.25.10:FF:000011">
    <property type="entry name" value="Cadherin EGF LAG seven-pass G-type receptor"/>
    <property type="match status" value="1"/>
</dbReference>
<dbReference type="GO" id="GO:0009887">
    <property type="term" value="P:animal organ morphogenesis"/>
    <property type="evidence" value="ECO:0007669"/>
    <property type="project" value="TreeGrafter"/>
</dbReference>
<feature type="disulfide bond" evidence="12">
    <location>
        <begin position="497"/>
        <end position="509"/>
    </location>
</feature>
<comment type="caution">
    <text evidence="12">Lacks conserved residue(s) required for the propagation of feature annotation.</text>
</comment>
<keyword evidence="11 12" id="KW-0424">Laminin EGF-like domain</keyword>
<dbReference type="Pfam" id="PF00053">
    <property type="entry name" value="EGF_laminin"/>
    <property type="match status" value="6"/>
</dbReference>
<dbReference type="Gene3D" id="2.10.25.10">
    <property type="entry name" value="Laminin"/>
    <property type="match status" value="4"/>
</dbReference>
<dbReference type="SMART" id="SM00180">
    <property type="entry name" value="EGF_Lam"/>
    <property type="match status" value="6"/>
</dbReference>
<evidence type="ECO:0008006" key="18">
    <source>
        <dbReference type="Google" id="ProtNLM"/>
    </source>
</evidence>
<evidence type="ECO:0000259" key="14">
    <source>
        <dbReference type="PROSITE" id="PS50027"/>
    </source>
</evidence>